<comment type="similarity">
    <text evidence="2 7">Belongs to the ExbD/TolR family.</text>
</comment>
<keyword evidence="9" id="KW-1185">Reference proteome</keyword>
<evidence type="ECO:0000256" key="2">
    <source>
        <dbReference type="ARBA" id="ARBA00005811"/>
    </source>
</evidence>
<keyword evidence="7" id="KW-0653">Protein transport</keyword>
<evidence type="ECO:0000256" key="5">
    <source>
        <dbReference type="ARBA" id="ARBA00022989"/>
    </source>
</evidence>
<dbReference type="Pfam" id="PF02472">
    <property type="entry name" value="ExbD"/>
    <property type="match status" value="1"/>
</dbReference>
<evidence type="ECO:0000256" key="1">
    <source>
        <dbReference type="ARBA" id="ARBA00004162"/>
    </source>
</evidence>
<comment type="caution">
    <text evidence="8">The sequence shown here is derived from an EMBL/GenBank/DDBJ whole genome shotgun (WGS) entry which is preliminary data.</text>
</comment>
<dbReference type="GO" id="GO:0005886">
    <property type="term" value="C:plasma membrane"/>
    <property type="evidence" value="ECO:0007669"/>
    <property type="project" value="UniProtKB-SubCell"/>
</dbReference>
<dbReference type="GO" id="GO:0015031">
    <property type="term" value="P:protein transport"/>
    <property type="evidence" value="ECO:0007669"/>
    <property type="project" value="UniProtKB-KW"/>
</dbReference>
<name>A0A2A4CT67_9RHOB</name>
<dbReference type="EMBL" id="NTJD01000002">
    <property type="protein sequence ID" value="PCD77550.1"/>
    <property type="molecule type" value="Genomic_DNA"/>
</dbReference>
<evidence type="ECO:0000256" key="4">
    <source>
        <dbReference type="ARBA" id="ARBA00022692"/>
    </source>
</evidence>
<dbReference type="Gene3D" id="3.30.420.270">
    <property type="match status" value="1"/>
</dbReference>
<dbReference type="AlphaFoldDB" id="A0A2A4CT67"/>
<organism evidence="8 9">
    <name type="scientific">Pseudothioclava arenosa</name>
    <dbReference type="NCBI Taxonomy" id="1795308"/>
    <lineage>
        <taxon>Bacteria</taxon>
        <taxon>Pseudomonadati</taxon>
        <taxon>Pseudomonadota</taxon>
        <taxon>Alphaproteobacteria</taxon>
        <taxon>Rhodobacterales</taxon>
        <taxon>Paracoccaceae</taxon>
        <taxon>Pseudothioclava</taxon>
    </lineage>
</organism>
<keyword evidence="4 7" id="KW-0812">Transmembrane</keyword>
<dbReference type="PANTHER" id="PTHR30558">
    <property type="entry name" value="EXBD MEMBRANE COMPONENT OF PMF-DRIVEN MACROMOLECULE IMPORT SYSTEM"/>
    <property type="match status" value="1"/>
</dbReference>
<proteinExistence type="inferred from homology"/>
<dbReference type="OrthoDB" id="5456447at2"/>
<comment type="subcellular location">
    <subcellularLocation>
        <location evidence="1">Cell membrane</location>
        <topology evidence="1">Single-pass membrane protein</topology>
    </subcellularLocation>
    <subcellularLocation>
        <location evidence="7">Cell membrane</location>
        <topology evidence="7">Single-pass type II membrane protein</topology>
    </subcellularLocation>
</comment>
<sequence length="127" mass="13714">MFRFDQPAPRRRPDLTPMIDVVFLLLVFFMLVSRFSGETSLALTPAGGSGAGEWQGPPRVVEIWADGRVLLNGIEAATEDLAAALLPMMPTPDAPVVLRTRDADLQALAEVVEALAAQGITRVIVME</sequence>
<evidence type="ECO:0000256" key="7">
    <source>
        <dbReference type="RuleBase" id="RU003879"/>
    </source>
</evidence>
<keyword evidence="7" id="KW-0813">Transport</keyword>
<evidence type="ECO:0000313" key="8">
    <source>
        <dbReference type="EMBL" id="PCD77550.1"/>
    </source>
</evidence>
<keyword evidence="3" id="KW-1003">Cell membrane</keyword>
<dbReference type="InterPro" id="IPR003400">
    <property type="entry name" value="ExbD"/>
</dbReference>
<gene>
    <name evidence="8" type="ORF">CLN94_03335</name>
</gene>
<keyword evidence="6" id="KW-0472">Membrane</keyword>
<evidence type="ECO:0000256" key="3">
    <source>
        <dbReference type="ARBA" id="ARBA00022475"/>
    </source>
</evidence>
<keyword evidence="8" id="KW-0670">Pyruvate</keyword>
<dbReference type="Proteomes" id="UP000243507">
    <property type="component" value="Unassembled WGS sequence"/>
</dbReference>
<reference evidence="8" key="1">
    <citation type="submission" date="2017-09" db="EMBL/GenBank/DDBJ databases">
        <title>A multilocus sequence analysis scheme for characterization of bacteria in the genus Thioclava.</title>
        <authorList>
            <person name="Liu Y."/>
            <person name="Shao Z."/>
        </authorList>
    </citation>
    <scope>NUCLEOTIDE SEQUENCE [LARGE SCALE GENOMIC DNA]</scope>
    <source>
        <strain evidence="8">CAU 1312</strain>
    </source>
</reference>
<keyword evidence="5" id="KW-1133">Transmembrane helix</keyword>
<dbReference type="RefSeq" id="WP_096431109.1">
    <property type="nucleotide sequence ID" value="NZ_NTJD01000002.1"/>
</dbReference>
<dbReference type="PANTHER" id="PTHR30558:SF3">
    <property type="entry name" value="BIOPOLYMER TRANSPORT PROTEIN EXBD-RELATED"/>
    <property type="match status" value="1"/>
</dbReference>
<evidence type="ECO:0000256" key="6">
    <source>
        <dbReference type="ARBA" id="ARBA00023136"/>
    </source>
</evidence>
<dbReference type="GO" id="GO:0022857">
    <property type="term" value="F:transmembrane transporter activity"/>
    <property type="evidence" value="ECO:0007669"/>
    <property type="project" value="InterPro"/>
</dbReference>
<accession>A0A2A4CT67</accession>
<evidence type="ECO:0000313" key="9">
    <source>
        <dbReference type="Proteomes" id="UP000243507"/>
    </source>
</evidence>
<protein>
    <submittedName>
        <fullName evidence="8">Indolepyruvate ferredoxin oxidoreductase</fullName>
    </submittedName>
</protein>